<dbReference type="GO" id="GO:0098796">
    <property type="term" value="C:membrane protein complex"/>
    <property type="evidence" value="ECO:0007669"/>
    <property type="project" value="UniProtKB-ARBA"/>
</dbReference>
<dbReference type="InterPro" id="IPR027267">
    <property type="entry name" value="AH/BAR_dom_sf"/>
</dbReference>
<evidence type="ECO:0000313" key="15">
    <source>
        <dbReference type="WBParaSite" id="SBAD_0000865001-mRNA-1"/>
    </source>
</evidence>
<evidence type="ECO:0000256" key="10">
    <source>
        <dbReference type="ARBA" id="ARBA00023136"/>
    </source>
</evidence>
<accession>A0A183IXJ3</accession>
<feature type="domain" description="PX" evidence="12">
    <location>
        <begin position="67"/>
        <end position="200"/>
    </location>
</feature>
<evidence type="ECO:0000256" key="7">
    <source>
        <dbReference type="ARBA" id="ARBA00022553"/>
    </source>
</evidence>
<dbReference type="FunFam" id="3.30.1520.10:FF:000016">
    <property type="entry name" value="Sorting nexin 2"/>
    <property type="match status" value="1"/>
</dbReference>
<evidence type="ECO:0000256" key="5">
    <source>
        <dbReference type="ARBA" id="ARBA00022448"/>
    </source>
</evidence>
<keyword evidence="7" id="KW-0597">Phosphoprotein</keyword>
<dbReference type="GO" id="GO:0015031">
    <property type="term" value="P:protein transport"/>
    <property type="evidence" value="ECO:0007669"/>
    <property type="project" value="UniProtKB-KW"/>
</dbReference>
<proteinExistence type="inferred from homology"/>
<name>A0A183IXJ3_9BILA</name>
<evidence type="ECO:0000256" key="9">
    <source>
        <dbReference type="ARBA" id="ARBA00023034"/>
    </source>
</evidence>
<dbReference type="Gene3D" id="1.20.1270.60">
    <property type="entry name" value="Arfaptin homology (AH) domain/BAR domain"/>
    <property type="match status" value="1"/>
</dbReference>
<dbReference type="SUPFAM" id="SSF64268">
    <property type="entry name" value="PX domain"/>
    <property type="match status" value="1"/>
</dbReference>
<dbReference type="WBParaSite" id="SBAD_0000865001-mRNA-1">
    <property type="protein sequence ID" value="SBAD_0000865001-mRNA-1"/>
    <property type="gene ID" value="SBAD_0000865001"/>
</dbReference>
<feature type="compositionally biased region" description="Polar residues" evidence="11">
    <location>
        <begin position="15"/>
        <end position="25"/>
    </location>
</feature>
<keyword evidence="5" id="KW-0813">Transport</keyword>
<evidence type="ECO:0000256" key="11">
    <source>
        <dbReference type="SAM" id="MobiDB-lite"/>
    </source>
</evidence>
<evidence type="ECO:0000256" key="8">
    <source>
        <dbReference type="ARBA" id="ARBA00022927"/>
    </source>
</evidence>
<dbReference type="GO" id="GO:0035091">
    <property type="term" value="F:phosphatidylinositol binding"/>
    <property type="evidence" value="ECO:0007669"/>
    <property type="project" value="InterPro"/>
</dbReference>
<protein>
    <submittedName>
        <fullName evidence="15">PX domain-containing protein</fullName>
    </submittedName>
</protein>
<dbReference type="AlphaFoldDB" id="A0A183IXJ3"/>
<reference evidence="13 14" key="2">
    <citation type="submission" date="2018-11" db="EMBL/GenBank/DDBJ databases">
        <authorList>
            <consortium name="Pathogen Informatics"/>
        </authorList>
    </citation>
    <scope>NUCLEOTIDE SEQUENCE [LARGE SCALE GENOMIC DNA]</scope>
</reference>
<evidence type="ECO:0000259" key="12">
    <source>
        <dbReference type="PROSITE" id="PS50195"/>
    </source>
</evidence>
<comment type="similarity">
    <text evidence="4">Belongs to the sorting nexin family.</text>
</comment>
<reference evidence="15" key="1">
    <citation type="submission" date="2016-06" db="UniProtKB">
        <authorList>
            <consortium name="WormBaseParasite"/>
        </authorList>
    </citation>
    <scope>IDENTIFICATION</scope>
</reference>
<dbReference type="SMART" id="SM00312">
    <property type="entry name" value="PX"/>
    <property type="match status" value="1"/>
</dbReference>
<dbReference type="Gene3D" id="3.30.1520.10">
    <property type="entry name" value="Phox-like domain"/>
    <property type="match status" value="1"/>
</dbReference>
<evidence type="ECO:0000256" key="6">
    <source>
        <dbReference type="ARBA" id="ARBA00022490"/>
    </source>
</evidence>
<evidence type="ECO:0000256" key="3">
    <source>
        <dbReference type="ARBA" id="ARBA00004555"/>
    </source>
</evidence>
<keyword evidence="14" id="KW-1185">Reference proteome</keyword>
<dbReference type="InterPro" id="IPR036871">
    <property type="entry name" value="PX_dom_sf"/>
</dbReference>
<dbReference type="FunFam" id="1.20.1270.60:FF:000022">
    <property type="entry name" value="Sorting nexin 3 protein"/>
    <property type="match status" value="1"/>
</dbReference>
<feature type="region of interest" description="Disordered" evidence="11">
    <location>
        <begin position="1"/>
        <end position="25"/>
    </location>
</feature>
<dbReference type="PANTHER" id="PTHR10555">
    <property type="entry name" value="SORTING NEXIN"/>
    <property type="match status" value="1"/>
</dbReference>
<evidence type="ECO:0000256" key="4">
    <source>
        <dbReference type="ARBA" id="ARBA00010883"/>
    </source>
</evidence>
<dbReference type="InterPro" id="IPR015404">
    <property type="entry name" value="Vps5_C"/>
</dbReference>
<dbReference type="Pfam" id="PF09325">
    <property type="entry name" value="Vps5"/>
    <property type="match status" value="1"/>
</dbReference>
<keyword evidence="10" id="KW-0472">Membrane</keyword>
<organism evidence="15">
    <name type="scientific">Soboliphyme baturini</name>
    <dbReference type="NCBI Taxonomy" id="241478"/>
    <lineage>
        <taxon>Eukaryota</taxon>
        <taxon>Metazoa</taxon>
        <taxon>Ecdysozoa</taxon>
        <taxon>Nematoda</taxon>
        <taxon>Enoplea</taxon>
        <taxon>Dorylaimia</taxon>
        <taxon>Dioctophymatida</taxon>
        <taxon>Dioctophymatoidea</taxon>
        <taxon>Soboliphymatidae</taxon>
        <taxon>Soboliphyme</taxon>
    </lineage>
</organism>
<feature type="region of interest" description="Disordered" evidence="11">
    <location>
        <begin position="50"/>
        <end position="69"/>
    </location>
</feature>
<dbReference type="GO" id="GO:0005829">
    <property type="term" value="C:cytosol"/>
    <property type="evidence" value="ECO:0007669"/>
    <property type="project" value="GOC"/>
</dbReference>
<comment type="subcellular location">
    <subcellularLocation>
        <location evidence="2">Cytoplasm</location>
    </subcellularLocation>
    <subcellularLocation>
        <location evidence="3">Golgi apparatus</location>
    </subcellularLocation>
    <subcellularLocation>
        <location evidence="1">Membrane</location>
        <topology evidence="1">Peripheral membrane protein</topology>
        <orientation evidence="1">Cytoplasmic side</orientation>
    </subcellularLocation>
</comment>
<evidence type="ECO:0000313" key="13">
    <source>
        <dbReference type="EMBL" id="VDP16609.1"/>
    </source>
</evidence>
<evidence type="ECO:0000256" key="1">
    <source>
        <dbReference type="ARBA" id="ARBA00004287"/>
    </source>
</evidence>
<dbReference type="PANTHER" id="PTHR10555:SF170">
    <property type="entry name" value="FI18122P1"/>
    <property type="match status" value="1"/>
</dbReference>
<keyword evidence="6" id="KW-0963">Cytoplasm</keyword>
<dbReference type="EMBL" id="UZAM01011498">
    <property type="protein sequence ID" value="VDP16609.1"/>
    <property type="molecule type" value="Genomic_DNA"/>
</dbReference>
<evidence type="ECO:0000256" key="2">
    <source>
        <dbReference type="ARBA" id="ARBA00004496"/>
    </source>
</evidence>
<dbReference type="OrthoDB" id="271164at2759"/>
<dbReference type="Proteomes" id="UP000270296">
    <property type="component" value="Unassembled WGS sequence"/>
</dbReference>
<dbReference type="InterPro" id="IPR001683">
    <property type="entry name" value="PX_dom"/>
</dbReference>
<keyword evidence="8" id="KW-0653">Protein transport</keyword>
<dbReference type="GO" id="GO:0034498">
    <property type="term" value="P:early endosome to Golgi transport"/>
    <property type="evidence" value="ECO:0007669"/>
    <property type="project" value="TreeGrafter"/>
</dbReference>
<keyword evidence="9" id="KW-0333">Golgi apparatus</keyword>
<dbReference type="CDD" id="cd07623">
    <property type="entry name" value="BAR_SNX1_2"/>
    <property type="match status" value="1"/>
</dbReference>
<dbReference type="GO" id="GO:0005794">
    <property type="term" value="C:Golgi apparatus"/>
    <property type="evidence" value="ECO:0007669"/>
    <property type="project" value="UniProtKB-SubCell"/>
</dbReference>
<dbReference type="GO" id="GO:0010008">
    <property type="term" value="C:endosome membrane"/>
    <property type="evidence" value="ECO:0007669"/>
    <property type="project" value="TreeGrafter"/>
</dbReference>
<dbReference type="Pfam" id="PF00787">
    <property type="entry name" value="PX"/>
    <property type="match status" value="1"/>
</dbReference>
<dbReference type="PROSITE" id="PS50195">
    <property type="entry name" value="PX"/>
    <property type="match status" value="1"/>
</dbReference>
<sequence>MPEVGDSDFQDLGSGKSSTVSTANLNNVDSINNSAMLTLFSETAPAATAPKAAVSSESEKPEKSTEPQISIEIEKYEKRGEGMNAYIAFKVLTKVAVQSGRFSKKEYAVWRRFSDFLGLHDKLTGKYLTSGHIVPPAPQKSVIGKTKMAKGTVEDDPYAAEFLERRRASLERYLRRLVMHPLLFQDIDFYDFITNEAELPKATQTATFSGASVKKFLERMGDSLSKITIKMEENDAWFNDKQYEIEQISDMLKKLHSDMEMLVCNRKGNSFSICMHAACEENTSLSRAISLLAETLEKVSLNYQDQTEKDFFIICETVRDYVGIADSIKEVFYERVKVWQVWQHAQQALTKKREAKCRLELAGRTDKIPLAAKDVEEAGWEAKVNDAEIYFEEISKTIRAEWKRFDMQRIKDLKQMMILYMESLSASQQQLAKYWESFLPAAKAIV</sequence>
<evidence type="ECO:0000313" key="14">
    <source>
        <dbReference type="Proteomes" id="UP000270296"/>
    </source>
</evidence>
<gene>
    <name evidence="13" type="ORF">SBAD_LOCUS8341</name>
</gene>